<dbReference type="Pfam" id="PF08238">
    <property type="entry name" value="Sel1"/>
    <property type="match status" value="4"/>
</dbReference>
<evidence type="ECO:0000256" key="3">
    <source>
        <dbReference type="ARBA" id="ARBA00012865"/>
    </source>
</evidence>
<proteinExistence type="inferred from homology"/>
<gene>
    <name evidence="9" type="ORF">CCV52592_0728</name>
</gene>
<dbReference type="OrthoDB" id="9772133at2"/>
<sequence>MKQILFLAVLSAFAFGMGDANLTGNVKPSSEVVLDKEYEKSAKIFKQSCEKGNMYNCYNLANFYKEGRGVVKSEQNAIKYYEISCNGKLPYGCFALGEYNLNAKNFEKAVEYFKISCELNDDKGCLKLAEAYYVGEGVAKDLEKAKNLSQKACQMGNDKGCQAYENLKSSAN</sequence>
<dbReference type="PANTHER" id="PTHR13891">
    <property type="entry name" value="CYTOCHROME C OXIDASE ASSEMBLY FACTOR 7"/>
    <property type="match status" value="1"/>
</dbReference>
<keyword evidence="6" id="KW-0802">TPR repeat</keyword>
<evidence type="ECO:0000256" key="2">
    <source>
        <dbReference type="ARBA" id="ARBA00008486"/>
    </source>
</evidence>
<accession>A0A0M3V1S3</accession>
<dbReference type="InterPro" id="IPR011990">
    <property type="entry name" value="TPR-like_helical_dom_sf"/>
</dbReference>
<dbReference type="GeneID" id="61002504"/>
<dbReference type="GO" id="GO:0046677">
    <property type="term" value="P:response to antibiotic"/>
    <property type="evidence" value="ECO:0007669"/>
    <property type="project" value="UniProtKB-KW"/>
</dbReference>
<dbReference type="SUPFAM" id="SSF81901">
    <property type="entry name" value="HCP-like"/>
    <property type="match status" value="1"/>
</dbReference>
<dbReference type="InterPro" id="IPR006597">
    <property type="entry name" value="Sel1-like"/>
</dbReference>
<dbReference type="KEGG" id="ccv:CCV52592_0728"/>
<keyword evidence="8" id="KW-0046">Antibiotic resistance</keyword>
<dbReference type="EMBL" id="CP000767">
    <property type="protein sequence ID" value="ALF45131.1"/>
    <property type="molecule type" value="Genomic_DNA"/>
</dbReference>
<keyword evidence="5" id="KW-0378">Hydrolase</keyword>
<organism evidence="9 10">
    <name type="scientific">Campylobacter curvus (strain 525.92)</name>
    <dbReference type="NCBI Taxonomy" id="360105"/>
    <lineage>
        <taxon>Bacteria</taxon>
        <taxon>Pseudomonadati</taxon>
        <taxon>Campylobacterota</taxon>
        <taxon>Epsilonproteobacteria</taxon>
        <taxon>Campylobacterales</taxon>
        <taxon>Campylobacteraceae</taxon>
        <taxon>Campylobacter</taxon>
    </lineage>
</organism>
<keyword evidence="4" id="KW-0677">Repeat</keyword>
<dbReference type="AlphaFoldDB" id="A0A0M3V1S3"/>
<dbReference type="RefSeq" id="WP_009651302.1">
    <property type="nucleotide sequence ID" value="NC_009715.2"/>
</dbReference>
<evidence type="ECO:0000313" key="9">
    <source>
        <dbReference type="EMBL" id="ALF45131.1"/>
    </source>
</evidence>
<protein>
    <recommendedName>
        <fullName evidence="3">beta-lactamase</fullName>
        <ecNumber evidence="3">3.5.2.6</ecNumber>
    </recommendedName>
</protein>
<dbReference type="GO" id="GO:0008800">
    <property type="term" value="F:beta-lactamase activity"/>
    <property type="evidence" value="ECO:0007669"/>
    <property type="project" value="UniProtKB-EC"/>
</dbReference>
<reference evidence="9" key="1">
    <citation type="submission" date="2016-07" db="EMBL/GenBank/DDBJ databases">
        <title>Comparative genomics of the Campylobacter concisus group.</title>
        <authorList>
            <person name="Miller W.G."/>
            <person name="Yee E."/>
            <person name="Chapman M.H."/>
            <person name="Huynh S."/>
            <person name="Bono J.L."/>
            <person name="On S.L.W."/>
            <person name="StLeger J."/>
            <person name="Foster G."/>
            <person name="Parker C.T."/>
        </authorList>
    </citation>
    <scope>NUCLEOTIDE SEQUENCE</scope>
    <source>
        <strain evidence="9">525.92</strain>
    </source>
</reference>
<dbReference type="Gene3D" id="1.25.40.10">
    <property type="entry name" value="Tetratricopeptide repeat domain"/>
    <property type="match status" value="1"/>
</dbReference>
<evidence type="ECO:0000256" key="5">
    <source>
        <dbReference type="ARBA" id="ARBA00022801"/>
    </source>
</evidence>
<comment type="catalytic activity">
    <reaction evidence="1">
        <text>a beta-lactam + H2O = a substituted beta-amino acid</text>
        <dbReference type="Rhea" id="RHEA:20401"/>
        <dbReference type="ChEBI" id="CHEBI:15377"/>
        <dbReference type="ChEBI" id="CHEBI:35627"/>
        <dbReference type="ChEBI" id="CHEBI:140347"/>
        <dbReference type="EC" id="3.5.2.6"/>
    </reaction>
</comment>
<name>A0A0M3V1S3_CAMC5</name>
<dbReference type="STRING" id="360105.CCV52592_0728"/>
<dbReference type="PANTHER" id="PTHR13891:SF1">
    <property type="entry name" value="CYTOCHROME C OXIDASE ASSEMBLY FACTOR 7"/>
    <property type="match status" value="1"/>
</dbReference>
<evidence type="ECO:0000256" key="8">
    <source>
        <dbReference type="ARBA" id="ARBA00023251"/>
    </source>
</evidence>
<dbReference type="EC" id="3.5.2.6" evidence="3"/>
<evidence type="ECO:0000256" key="6">
    <source>
        <dbReference type="ARBA" id="ARBA00022803"/>
    </source>
</evidence>
<evidence type="ECO:0000256" key="7">
    <source>
        <dbReference type="ARBA" id="ARBA00023157"/>
    </source>
</evidence>
<dbReference type="SMART" id="SM00671">
    <property type="entry name" value="SEL1"/>
    <property type="match status" value="4"/>
</dbReference>
<evidence type="ECO:0000313" key="10">
    <source>
        <dbReference type="Proteomes" id="UP000006380"/>
    </source>
</evidence>
<evidence type="ECO:0000256" key="1">
    <source>
        <dbReference type="ARBA" id="ARBA00001526"/>
    </source>
</evidence>
<keyword evidence="10" id="KW-1185">Reference proteome</keyword>
<dbReference type="InterPro" id="IPR040239">
    <property type="entry name" value="HcpB-like"/>
</dbReference>
<dbReference type="Proteomes" id="UP000006380">
    <property type="component" value="Chromosome"/>
</dbReference>
<keyword evidence="7" id="KW-1015">Disulfide bond</keyword>
<evidence type="ECO:0000256" key="4">
    <source>
        <dbReference type="ARBA" id="ARBA00022737"/>
    </source>
</evidence>
<comment type="similarity">
    <text evidence="2">Belongs to the hcp beta-lactamase family.</text>
</comment>